<reference evidence="3 4" key="1">
    <citation type="submission" date="2017-07" db="EMBL/GenBank/DDBJ databases">
        <title>Draft whole genome sequences of clinical Proprionibacteriaceae strains.</title>
        <authorList>
            <person name="Bernier A.-M."/>
            <person name="Bernard K."/>
            <person name="Domingo M.-C."/>
        </authorList>
    </citation>
    <scope>NUCLEOTIDE SEQUENCE [LARGE SCALE GENOMIC DNA]</scope>
    <source>
        <strain evidence="3 4">NML 030167</strain>
    </source>
</reference>
<dbReference type="InterPro" id="IPR051450">
    <property type="entry name" value="Gfo/Idh/MocA_Oxidoreductases"/>
</dbReference>
<dbReference type="Gene3D" id="3.40.50.720">
    <property type="entry name" value="NAD(P)-binding Rossmann-like Domain"/>
    <property type="match status" value="1"/>
</dbReference>
<dbReference type="AlphaFoldDB" id="A0A255G7X8"/>
<proteinExistence type="predicted"/>
<evidence type="ECO:0000313" key="4">
    <source>
        <dbReference type="Proteomes" id="UP000215896"/>
    </source>
</evidence>
<gene>
    <name evidence="3" type="ORF">CGZ94_14045</name>
</gene>
<dbReference type="PANTHER" id="PTHR43377">
    <property type="entry name" value="BILIVERDIN REDUCTASE A"/>
    <property type="match status" value="1"/>
</dbReference>
<dbReference type="OrthoDB" id="256869at2"/>
<accession>A0A255G7X8</accession>
<dbReference type="InterPro" id="IPR055170">
    <property type="entry name" value="GFO_IDH_MocA-like_dom"/>
</dbReference>
<protein>
    <submittedName>
        <fullName evidence="3">Dehydrogenase</fullName>
    </submittedName>
</protein>
<organism evidence="3 4">
    <name type="scientific">Enemella evansiae</name>
    <dbReference type="NCBI Taxonomy" id="2016499"/>
    <lineage>
        <taxon>Bacteria</taxon>
        <taxon>Bacillati</taxon>
        <taxon>Actinomycetota</taxon>
        <taxon>Actinomycetes</taxon>
        <taxon>Propionibacteriales</taxon>
        <taxon>Propionibacteriaceae</taxon>
        <taxon>Enemella</taxon>
    </lineage>
</organism>
<dbReference type="PANTHER" id="PTHR43377:SF1">
    <property type="entry name" value="BILIVERDIN REDUCTASE A"/>
    <property type="match status" value="1"/>
</dbReference>
<dbReference type="Pfam" id="PF01408">
    <property type="entry name" value="GFO_IDH_MocA"/>
    <property type="match status" value="1"/>
</dbReference>
<evidence type="ECO:0000259" key="2">
    <source>
        <dbReference type="Pfam" id="PF22725"/>
    </source>
</evidence>
<dbReference type="SUPFAM" id="SSF55347">
    <property type="entry name" value="Glyceraldehyde-3-phosphate dehydrogenase-like, C-terminal domain"/>
    <property type="match status" value="1"/>
</dbReference>
<feature type="domain" description="GFO/IDH/MocA-like oxidoreductase" evidence="2">
    <location>
        <begin position="132"/>
        <end position="250"/>
    </location>
</feature>
<sequence length="343" mass="35453">MRTTDVQLPRVVGLIGAGGIANAHLPAWLALGAEVVLHSTDDNAPALAAAHGGGIVVDSLDELLDRAEIVDICTPTPTHPDLVARAAQAGCAVICEKPLALTVEEALGMLRVCREAGVPLYPAQVVRFFPAYRALQRSVAAGDIGDPAVLRFTRLASRPQRAWFHDPRLSGGVILDQMIHDLDMARWLAGEVTRVHARTVGRETPDGPITTAQVVLTHADGAISTATGGWLGPQTTFRTSFSAAGTRGYLNYDSAAPGPVRVDAPSAPGTGGSLLPRTLGDSPFLLELGEFAAAICTGATSRVSALDGVAAVALGVAANESLATGCSVTVPGADTLNARLEQN</sequence>
<name>A0A255G7X8_9ACTN</name>
<dbReference type="GO" id="GO:0000166">
    <property type="term" value="F:nucleotide binding"/>
    <property type="evidence" value="ECO:0007669"/>
    <property type="project" value="InterPro"/>
</dbReference>
<dbReference type="Gene3D" id="3.30.360.10">
    <property type="entry name" value="Dihydrodipicolinate Reductase, domain 2"/>
    <property type="match status" value="1"/>
</dbReference>
<dbReference type="InterPro" id="IPR036291">
    <property type="entry name" value="NAD(P)-bd_dom_sf"/>
</dbReference>
<dbReference type="EMBL" id="NMVO01000015">
    <property type="protein sequence ID" value="OYO11552.1"/>
    <property type="molecule type" value="Genomic_DNA"/>
</dbReference>
<dbReference type="RefSeq" id="WP_094406016.1">
    <property type="nucleotide sequence ID" value="NZ_NMVO01000015.1"/>
</dbReference>
<feature type="domain" description="Gfo/Idh/MocA-like oxidoreductase N-terminal" evidence="1">
    <location>
        <begin position="12"/>
        <end position="121"/>
    </location>
</feature>
<comment type="caution">
    <text evidence="3">The sequence shown here is derived from an EMBL/GenBank/DDBJ whole genome shotgun (WGS) entry which is preliminary data.</text>
</comment>
<dbReference type="Pfam" id="PF22725">
    <property type="entry name" value="GFO_IDH_MocA_C3"/>
    <property type="match status" value="1"/>
</dbReference>
<keyword evidence="4" id="KW-1185">Reference proteome</keyword>
<evidence type="ECO:0000259" key="1">
    <source>
        <dbReference type="Pfam" id="PF01408"/>
    </source>
</evidence>
<dbReference type="SUPFAM" id="SSF51735">
    <property type="entry name" value="NAD(P)-binding Rossmann-fold domains"/>
    <property type="match status" value="1"/>
</dbReference>
<dbReference type="InterPro" id="IPR000683">
    <property type="entry name" value="Gfo/Idh/MocA-like_OxRdtase_N"/>
</dbReference>
<evidence type="ECO:0000313" key="3">
    <source>
        <dbReference type="EMBL" id="OYO11552.1"/>
    </source>
</evidence>
<dbReference type="Proteomes" id="UP000215896">
    <property type="component" value="Unassembled WGS sequence"/>
</dbReference>